<sequence>SDGNRQSDKDTHSERHTDRGRRGGHVGVNGREQAPLTDKPPKILFPSESQVSVIEMVI</sequence>
<organism evidence="2 3">
    <name type="scientific">Pogonophryne albipinna</name>
    <dbReference type="NCBI Taxonomy" id="1090488"/>
    <lineage>
        <taxon>Eukaryota</taxon>
        <taxon>Metazoa</taxon>
        <taxon>Chordata</taxon>
        <taxon>Craniata</taxon>
        <taxon>Vertebrata</taxon>
        <taxon>Euteleostomi</taxon>
        <taxon>Actinopterygii</taxon>
        <taxon>Neopterygii</taxon>
        <taxon>Teleostei</taxon>
        <taxon>Neoteleostei</taxon>
        <taxon>Acanthomorphata</taxon>
        <taxon>Eupercaria</taxon>
        <taxon>Perciformes</taxon>
        <taxon>Notothenioidei</taxon>
        <taxon>Pogonophryne</taxon>
    </lineage>
</organism>
<evidence type="ECO:0000313" key="2">
    <source>
        <dbReference type="EMBL" id="KAJ4924379.1"/>
    </source>
</evidence>
<feature type="compositionally biased region" description="Basic and acidic residues" evidence="1">
    <location>
        <begin position="1"/>
        <end position="21"/>
    </location>
</feature>
<feature type="non-terminal residue" evidence="2">
    <location>
        <position position="58"/>
    </location>
</feature>
<dbReference type="AlphaFoldDB" id="A0AAD6AFK9"/>
<keyword evidence="3" id="KW-1185">Reference proteome</keyword>
<reference evidence="2" key="1">
    <citation type="submission" date="2022-11" db="EMBL/GenBank/DDBJ databases">
        <title>Chromosome-level genome of Pogonophryne albipinna.</title>
        <authorList>
            <person name="Jo E."/>
        </authorList>
    </citation>
    <scope>NUCLEOTIDE SEQUENCE</scope>
    <source>
        <strain evidence="2">SGF0006</strain>
        <tissue evidence="2">Muscle</tissue>
    </source>
</reference>
<feature type="region of interest" description="Disordered" evidence="1">
    <location>
        <begin position="1"/>
        <end position="44"/>
    </location>
</feature>
<evidence type="ECO:0000313" key="3">
    <source>
        <dbReference type="Proteomes" id="UP001219934"/>
    </source>
</evidence>
<dbReference type="EMBL" id="JAPTMU010000023">
    <property type="protein sequence ID" value="KAJ4924379.1"/>
    <property type="molecule type" value="Genomic_DNA"/>
</dbReference>
<protein>
    <submittedName>
        <fullName evidence="2">Uncharacterized protein</fullName>
    </submittedName>
</protein>
<name>A0AAD6AFK9_9TELE</name>
<dbReference type="Proteomes" id="UP001219934">
    <property type="component" value="Unassembled WGS sequence"/>
</dbReference>
<gene>
    <name evidence="2" type="ORF">JOQ06_000619</name>
</gene>
<comment type="caution">
    <text evidence="2">The sequence shown here is derived from an EMBL/GenBank/DDBJ whole genome shotgun (WGS) entry which is preliminary data.</text>
</comment>
<feature type="non-terminal residue" evidence="2">
    <location>
        <position position="1"/>
    </location>
</feature>
<proteinExistence type="predicted"/>
<accession>A0AAD6AFK9</accession>
<evidence type="ECO:0000256" key="1">
    <source>
        <dbReference type="SAM" id="MobiDB-lite"/>
    </source>
</evidence>